<protein>
    <submittedName>
        <fullName evidence="1">Uncharacterized protein</fullName>
    </submittedName>
</protein>
<proteinExistence type="predicted"/>
<gene>
    <name evidence="1" type="ORF">SAMN05421736_10199</name>
</gene>
<name>A0A1H3GAF0_9BACI</name>
<evidence type="ECO:0000313" key="2">
    <source>
        <dbReference type="Proteomes" id="UP000198935"/>
    </source>
</evidence>
<reference evidence="2" key="1">
    <citation type="submission" date="2016-10" db="EMBL/GenBank/DDBJ databases">
        <authorList>
            <person name="Varghese N."/>
            <person name="Submissions S."/>
        </authorList>
    </citation>
    <scope>NUCLEOTIDE SEQUENCE [LARGE SCALE GENOMIC DNA]</scope>
    <source>
        <strain evidence="2">SP</strain>
    </source>
</reference>
<dbReference type="EMBL" id="FNPI01000001">
    <property type="protein sequence ID" value="SDX99474.1"/>
    <property type="molecule type" value="Genomic_DNA"/>
</dbReference>
<organism evidence="1 2">
    <name type="scientific">Evansella caseinilytica</name>
    <dbReference type="NCBI Taxonomy" id="1503961"/>
    <lineage>
        <taxon>Bacteria</taxon>
        <taxon>Bacillati</taxon>
        <taxon>Bacillota</taxon>
        <taxon>Bacilli</taxon>
        <taxon>Bacillales</taxon>
        <taxon>Bacillaceae</taxon>
        <taxon>Evansella</taxon>
    </lineage>
</organism>
<sequence>MINTLEQFVSAEDNQLIVEEIPKSVYNALGHDFVDEILEGIEELNELALDGEIIITENETIYETDDTSFNVQGGVNKVVYKWYGRVRYFSTSSANTFAGVAKKVGNGAATVGAVAAYFSAGTTALFGGLTTIYFHGLSDAVTKRNSGHNCGIILHVTWASVYWTARQ</sequence>
<dbReference type="OrthoDB" id="9864220at2"/>
<evidence type="ECO:0000313" key="1">
    <source>
        <dbReference type="EMBL" id="SDX99474.1"/>
    </source>
</evidence>
<accession>A0A1H3GAF0</accession>
<keyword evidence="2" id="KW-1185">Reference proteome</keyword>
<dbReference type="Proteomes" id="UP000198935">
    <property type="component" value="Unassembled WGS sequence"/>
</dbReference>
<dbReference type="AlphaFoldDB" id="A0A1H3GAF0"/>